<dbReference type="UniPathway" id="UPA00070"/>
<name>A0A6J6EV03_9ZZZZ</name>
<dbReference type="InterPro" id="IPR012135">
    <property type="entry name" value="Dihydroorotate_DH_1_2"/>
</dbReference>
<dbReference type="EMBL" id="CAEZSR010000145">
    <property type="protein sequence ID" value="CAB4579817.1"/>
    <property type="molecule type" value="Genomic_DNA"/>
</dbReference>
<evidence type="ECO:0000256" key="1">
    <source>
        <dbReference type="ARBA" id="ARBA00001917"/>
    </source>
</evidence>
<evidence type="ECO:0000256" key="3">
    <source>
        <dbReference type="ARBA" id="ARBA00022630"/>
    </source>
</evidence>
<dbReference type="PANTHER" id="PTHR48109">
    <property type="entry name" value="DIHYDROOROTATE DEHYDROGENASE (QUINONE), MITOCHONDRIAL-RELATED"/>
    <property type="match status" value="1"/>
</dbReference>
<keyword evidence="3" id="KW-0285">Flavoprotein</keyword>
<dbReference type="CDD" id="cd04739">
    <property type="entry name" value="DHOD_like"/>
    <property type="match status" value="1"/>
</dbReference>
<evidence type="ECO:0000313" key="8">
    <source>
        <dbReference type="EMBL" id="CAB4579817.1"/>
    </source>
</evidence>
<evidence type="ECO:0000256" key="2">
    <source>
        <dbReference type="ARBA" id="ARBA00004725"/>
    </source>
</evidence>
<dbReference type="GO" id="GO:0006207">
    <property type="term" value="P:'de novo' pyrimidine nucleobase biosynthetic process"/>
    <property type="evidence" value="ECO:0007669"/>
    <property type="project" value="TreeGrafter"/>
</dbReference>
<keyword evidence="5" id="KW-0665">Pyrimidine biosynthesis</keyword>
<gene>
    <name evidence="8" type="ORF">UFOPK1493_02984</name>
</gene>
<keyword evidence="4" id="KW-0288">FMN</keyword>
<dbReference type="GO" id="GO:0005737">
    <property type="term" value="C:cytoplasm"/>
    <property type="evidence" value="ECO:0007669"/>
    <property type="project" value="InterPro"/>
</dbReference>
<evidence type="ECO:0000256" key="4">
    <source>
        <dbReference type="ARBA" id="ARBA00022643"/>
    </source>
</evidence>
<dbReference type="InterPro" id="IPR050074">
    <property type="entry name" value="DHO_dehydrogenase"/>
</dbReference>
<dbReference type="Pfam" id="PF01180">
    <property type="entry name" value="DHO_dh"/>
    <property type="match status" value="1"/>
</dbReference>
<dbReference type="PANTHER" id="PTHR48109:SF3">
    <property type="entry name" value="SLL0744 PROTEIN"/>
    <property type="match status" value="1"/>
</dbReference>
<keyword evidence="6" id="KW-0560">Oxidoreductase</keyword>
<comment type="cofactor">
    <cofactor evidence="1">
        <name>FMN</name>
        <dbReference type="ChEBI" id="CHEBI:58210"/>
    </cofactor>
</comment>
<dbReference type="SUPFAM" id="SSF51395">
    <property type="entry name" value="FMN-linked oxidoreductases"/>
    <property type="match status" value="1"/>
</dbReference>
<evidence type="ECO:0000256" key="6">
    <source>
        <dbReference type="ARBA" id="ARBA00023002"/>
    </source>
</evidence>
<protein>
    <submittedName>
        <fullName evidence="8">Unannotated protein</fullName>
    </submittedName>
</protein>
<dbReference type="NCBIfam" id="NF005741">
    <property type="entry name" value="PRK07565.1"/>
    <property type="match status" value="1"/>
</dbReference>
<reference evidence="8" key="1">
    <citation type="submission" date="2020-05" db="EMBL/GenBank/DDBJ databases">
        <authorList>
            <person name="Chiriac C."/>
            <person name="Salcher M."/>
            <person name="Ghai R."/>
            <person name="Kavagutti S V."/>
        </authorList>
    </citation>
    <scope>NUCLEOTIDE SEQUENCE</scope>
</reference>
<dbReference type="AlphaFoldDB" id="A0A6J6EV03"/>
<sequence>MTDLTTMYLGLTLHSPLVASPGPVTGDPAMWRRLEAAGAGAIVLPSLFEEQVEHEAFAVEYAISTGADSNGEALSYLPSFDGVRVGPDHHLDLVEDAKADVSIPVIASLNGVSPGGWVRYGKQLAEAGADAIELNLYDTVTDPMTSAAEVERRYMELIEEVKAEISVPLAVKIGPWFTALAHTAKSFELAGADGLVLFNRLYQPDIDLDTLEVRPTLRLSSSDESRLSLHWIGVLREFVRGSLAASSGVHTGADALKLLLAGADVVMVTSALLRHGPEHLLEIRREMVTWMDERDYDGVRQLRGSVSRANVPDPTVYDRANYFQVLHSWVPSPR</sequence>
<organism evidence="8">
    <name type="scientific">freshwater metagenome</name>
    <dbReference type="NCBI Taxonomy" id="449393"/>
    <lineage>
        <taxon>unclassified sequences</taxon>
        <taxon>metagenomes</taxon>
        <taxon>ecological metagenomes</taxon>
    </lineage>
</organism>
<evidence type="ECO:0000256" key="5">
    <source>
        <dbReference type="ARBA" id="ARBA00022975"/>
    </source>
</evidence>
<proteinExistence type="predicted"/>
<accession>A0A6J6EV03</accession>
<dbReference type="GO" id="GO:0044205">
    <property type="term" value="P:'de novo' UMP biosynthetic process"/>
    <property type="evidence" value="ECO:0007669"/>
    <property type="project" value="UniProtKB-UniPathway"/>
</dbReference>
<dbReference type="InterPro" id="IPR013785">
    <property type="entry name" value="Aldolase_TIM"/>
</dbReference>
<dbReference type="InterPro" id="IPR005720">
    <property type="entry name" value="Dihydroorotate_DH_cat"/>
</dbReference>
<dbReference type="GO" id="GO:0004152">
    <property type="term" value="F:dihydroorotate dehydrogenase activity"/>
    <property type="evidence" value="ECO:0007669"/>
    <property type="project" value="InterPro"/>
</dbReference>
<evidence type="ECO:0000259" key="7">
    <source>
        <dbReference type="Pfam" id="PF01180"/>
    </source>
</evidence>
<feature type="domain" description="Dihydroorotate dehydrogenase catalytic" evidence="7">
    <location>
        <begin position="94"/>
        <end position="289"/>
    </location>
</feature>
<dbReference type="Gene3D" id="3.20.20.70">
    <property type="entry name" value="Aldolase class I"/>
    <property type="match status" value="1"/>
</dbReference>
<dbReference type="PIRSF" id="PIRSF000164">
    <property type="entry name" value="DHO_oxidase"/>
    <property type="match status" value="1"/>
</dbReference>
<comment type="pathway">
    <text evidence="2">Pyrimidine metabolism; UMP biosynthesis via de novo pathway.</text>
</comment>